<dbReference type="Proteomes" id="UP000278416">
    <property type="component" value="Segment"/>
</dbReference>
<proteinExistence type="predicted"/>
<keyword evidence="3" id="KW-1185">Reference proteome</keyword>
<evidence type="ECO:0000259" key="1">
    <source>
        <dbReference type="Pfam" id="PF13392"/>
    </source>
</evidence>
<evidence type="ECO:0000313" key="3">
    <source>
        <dbReference type="Proteomes" id="UP000278416"/>
    </source>
</evidence>
<dbReference type="GO" id="GO:0004519">
    <property type="term" value="F:endonuclease activity"/>
    <property type="evidence" value="ECO:0007669"/>
    <property type="project" value="UniProtKB-KW"/>
</dbReference>
<sequence>MPKPGPVERFWAKVDQREDHECWPWRAGIAKETGYGIFHPATDVTKLAHRFAYELANGPIPAGLVLDHTCHNEAVCIGKCVHRACVNPAHTVPRTRQDNTNLAPFANIKKTHCPRGHEYTPENTYRAPSRPKSRRCKRCWKYHGRTAQQKEAA</sequence>
<dbReference type="InterPro" id="IPR044925">
    <property type="entry name" value="His-Me_finger_sf"/>
</dbReference>
<dbReference type="GeneID" id="55811042"/>
<gene>
    <name evidence="2" type="primary">96</name>
    <name evidence="2" type="ORF">KBurrousTX_96</name>
</gene>
<reference evidence="2 3" key="1">
    <citation type="submission" date="2018-08" db="EMBL/GenBank/DDBJ databases">
        <authorList>
            <person name="Edupali M."/>
            <person name="Eltaeb M."/>
            <person name="Griswold I."/>
            <person name="Han P."/>
            <person name="Iszauk E."/>
            <person name="Joshi S."/>
            <person name="Kim Y."/>
            <person name="Krakopolsky K."/>
            <person name="Kubyshko V."/>
            <person name="Lee J."/>
            <person name="Lee N.Y."/>
            <person name="Lumaj G."/>
            <person name="Muskovitz J."/>
            <person name="Ning J."/>
            <person name="Noll E."/>
            <person name="Persaud B."/>
            <person name="Shankar N."/>
            <person name="Shim K."/>
            <person name="Srinivasan C."/>
            <person name="Yoon I."/>
            <person name="Zhang S."/>
            <person name="Ziausyte U."/>
            <person name="Jarvik J.W."/>
            <person name="Mcguier N."/>
            <person name="Lopez A.J."/>
            <person name="Garlena R.A."/>
            <person name="Russell D.A."/>
            <person name="Pope W.H."/>
            <person name="Jacobs-Sera D."/>
            <person name="Hatfull G.F."/>
        </authorList>
    </citation>
    <scope>NUCLEOTIDE SEQUENCE [LARGE SCALE GENOMIC DNA]</scope>
</reference>
<dbReference type="EMBL" id="MH744419">
    <property type="protein sequence ID" value="AYD81590.1"/>
    <property type="molecule type" value="Genomic_DNA"/>
</dbReference>
<feature type="domain" description="HNH nuclease" evidence="1">
    <location>
        <begin position="46"/>
        <end position="72"/>
    </location>
</feature>
<accession>A0A386KBI0</accession>
<protein>
    <submittedName>
        <fullName evidence="2">HNH endonuclease</fullName>
    </submittedName>
</protein>
<organism evidence="2 3">
    <name type="scientific">Arthrobacter phage KBurrousTX</name>
    <dbReference type="NCBI Taxonomy" id="2315608"/>
    <lineage>
        <taxon>Viruses</taxon>
        <taxon>Duplodnaviria</taxon>
        <taxon>Heunggongvirae</taxon>
        <taxon>Uroviricota</taxon>
        <taxon>Caudoviricetes</taxon>
        <taxon>Klausavirus</taxon>
        <taxon>Klausavirus kburrousTX</taxon>
    </lineage>
</organism>
<dbReference type="RefSeq" id="YP_009881769.1">
    <property type="nucleotide sequence ID" value="NC_049442.1"/>
</dbReference>
<keyword evidence="2" id="KW-0540">Nuclease</keyword>
<dbReference type="Pfam" id="PF13392">
    <property type="entry name" value="HNH_3"/>
    <property type="match status" value="1"/>
</dbReference>
<dbReference type="SUPFAM" id="SSF54060">
    <property type="entry name" value="His-Me finger endonucleases"/>
    <property type="match status" value="1"/>
</dbReference>
<evidence type="ECO:0000313" key="2">
    <source>
        <dbReference type="EMBL" id="AYD81590.1"/>
    </source>
</evidence>
<name>A0A386KBI0_9CAUD</name>
<dbReference type="InterPro" id="IPR003615">
    <property type="entry name" value="HNH_nuc"/>
</dbReference>
<keyword evidence="2" id="KW-0255">Endonuclease</keyword>
<dbReference type="KEGG" id="vg:55811042"/>
<keyword evidence="2" id="KW-0378">Hydrolase</keyword>